<evidence type="ECO:0000313" key="2">
    <source>
        <dbReference type="Proteomes" id="UP000184041"/>
    </source>
</evidence>
<evidence type="ECO:0000313" key="1">
    <source>
        <dbReference type="EMBL" id="SHG22954.1"/>
    </source>
</evidence>
<gene>
    <name evidence="1" type="ORF">SAMN05443144_12214</name>
</gene>
<sequence length="82" mass="9405">MEEGACRHTMWGTPQLSIVKWGEPWIALFYKHENLILTTKPKNNLTGENEQAEEQRTNDQSIYNYGGYGITCDAGLQWRTIG</sequence>
<organism evidence="1 2">
    <name type="scientific">Fodinibius roseus</name>
    <dbReference type="NCBI Taxonomy" id="1194090"/>
    <lineage>
        <taxon>Bacteria</taxon>
        <taxon>Pseudomonadati</taxon>
        <taxon>Balneolota</taxon>
        <taxon>Balneolia</taxon>
        <taxon>Balneolales</taxon>
        <taxon>Balneolaceae</taxon>
        <taxon>Fodinibius</taxon>
    </lineage>
</organism>
<dbReference type="AlphaFoldDB" id="A0A1M5I3Q6"/>
<dbReference type="STRING" id="1194090.SAMN05443144_12214"/>
<dbReference type="Proteomes" id="UP000184041">
    <property type="component" value="Unassembled WGS sequence"/>
</dbReference>
<reference evidence="1 2" key="1">
    <citation type="submission" date="2016-11" db="EMBL/GenBank/DDBJ databases">
        <authorList>
            <person name="Jaros S."/>
            <person name="Januszkiewicz K."/>
            <person name="Wedrychowicz H."/>
        </authorList>
    </citation>
    <scope>NUCLEOTIDE SEQUENCE [LARGE SCALE GENOMIC DNA]</scope>
    <source>
        <strain evidence="1 2">DSM 21986</strain>
    </source>
</reference>
<protein>
    <submittedName>
        <fullName evidence="1">Uncharacterized protein</fullName>
    </submittedName>
</protein>
<name>A0A1M5I3Q6_9BACT</name>
<proteinExistence type="predicted"/>
<dbReference type="EMBL" id="FQUS01000022">
    <property type="protein sequence ID" value="SHG22954.1"/>
    <property type="molecule type" value="Genomic_DNA"/>
</dbReference>
<keyword evidence="2" id="KW-1185">Reference proteome</keyword>
<accession>A0A1M5I3Q6</accession>